<feature type="region of interest" description="Disordered" evidence="1">
    <location>
        <begin position="1070"/>
        <end position="1105"/>
    </location>
</feature>
<proteinExistence type="predicted"/>
<feature type="domain" description="ADF-H" evidence="2">
    <location>
        <begin position="25"/>
        <end position="122"/>
    </location>
</feature>
<dbReference type="SUPFAM" id="SSF55753">
    <property type="entry name" value="Actin depolymerizing proteins"/>
    <property type="match status" value="1"/>
</dbReference>
<comment type="caution">
    <text evidence="3">The sequence shown here is derived from an EMBL/GenBank/DDBJ whole genome shotgun (WGS) entry which is preliminary data.</text>
</comment>
<feature type="compositionally biased region" description="Low complexity" evidence="1">
    <location>
        <begin position="972"/>
        <end position="981"/>
    </location>
</feature>
<reference evidence="3 4" key="1">
    <citation type="journal article" date="2016" name="Genome Biol. Evol.">
        <title>Divergent and convergent evolution of fungal pathogenicity.</title>
        <authorList>
            <person name="Shang Y."/>
            <person name="Xiao G."/>
            <person name="Zheng P."/>
            <person name="Cen K."/>
            <person name="Zhan S."/>
            <person name="Wang C."/>
        </authorList>
    </citation>
    <scope>NUCLEOTIDE SEQUENCE [LARGE SCALE GENOMIC DNA]</scope>
    <source>
        <strain evidence="3 4">RCEF 4871</strain>
    </source>
</reference>
<accession>A0A167CBV9</accession>
<organism evidence="3 4">
    <name type="scientific">Metarhizium rileyi (strain RCEF 4871)</name>
    <name type="common">Nomuraea rileyi</name>
    <dbReference type="NCBI Taxonomy" id="1649241"/>
    <lineage>
        <taxon>Eukaryota</taxon>
        <taxon>Fungi</taxon>
        <taxon>Dikarya</taxon>
        <taxon>Ascomycota</taxon>
        <taxon>Pezizomycotina</taxon>
        <taxon>Sordariomycetes</taxon>
        <taxon>Hypocreomycetidae</taxon>
        <taxon>Hypocreales</taxon>
        <taxon>Clavicipitaceae</taxon>
        <taxon>Metarhizium</taxon>
    </lineage>
</organism>
<keyword evidence="3" id="KW-0808">Transferase</keyword>
<dbReference type="InterPro" id="IPR002108">
    <property type="entry name" value="ADF-H"/>
</dbReference>
<feature type="compositionally biased region" description="Polar residues" evidence="1">
    <location>
        <begin position="307"/>
        <end position="325"/>
    </location>
</feature>
<feature type="region of interest" description="Disordered" evidence="1">
    <location>
        <begin position="554"/>
        <end position="612"/>
    </location>
</feature>
<dbReference type="CDD" id="cd11282">
    <property type="entry name" value="ADF_coactosin_like"/>
    <property type="match status" value="1"/>
</dbReference>
<evidence type="ECO:0000256" key="1">
    <source>
        <dbReference type="SAM" id="MobiDB-lite"/>
    </source>
</evidence>
<protein>
    <submittedName>
        <fullName evidence="3">Prolipoprotein diacylglyceryl transferase</fullName>
    </submittedName>
</protein>
<feature type="compositionally biased region" description="Low complexity" evidence="1">
    <location>
        <begin position="718"/>
        <end position="731"/>
    </location>
</feature>
<feature type="region of interest" description="Disordered" evidence="1">
    <location>
        <begin position="806"/>
        <end position="879"/>
    </location>
</feature>
<feature type="compositionally biased region" description="Polar residues" evidence="1">
    <location>
        <begin position="995"/>
        <end position="1013"/>
    </location>
</feature>
<feature type="compositionally biased region" description="Polar residues" evidence="1">
    <location>
        <begin position="162"/>
        <end position="183"/>
    </location>
</feature>
<dbReference type="OMA" id="GNTLQCA"/>
<dbReference type="OrthoDB" id="74412at2759"/>
<feature type="region of interest" description="Disordered" evidence="1">
    <location>
        <begin position="356"/>
        <end position="386"/>
    </location>
</feature>
<feature type="compositionally biased region" description="Low complexity" evidence="1">
    <location>
        <begin position="752"/>
        <end position="762"/>
    </location>
</feature>
<dbReference type="Proteomes" id="UP000243498">
    <property type="component" value="Unassembled WGS sequence"/>
</dbReference>
<gene>
    <name evidence="3" type="ORF">NOR_05598</name>
</gene>
<dbReference type="EMBL" id="AZHC01000017">
    <property type="protein sequence ID" value="OAA41016.1"/>
    <property type="molecule type" value="Genomic_DNA"/>
</dbReference>
<feature type="region of interest" description="Disordered" evidence="1">
    <location>
        <begin position="635"/>
        <end position="762"/>
    </location>
</feature>
<feature type="region of interest" description="Disordered" evidence="1">
    <location>
        <begin position="946"/>
        <end position="1029"/>
    </location>
</feature>
<feature type="compositionally biased region" description="Polar residues" evidence="1">
    <location>
        <begin position="703"/>
        <end position="715"/>
    </location>
</feature>
<feature type="region of interest" description="Disordered" evidence="1">
    <location>
        <begin position="151"/>
        <end position="183"/>
    </location>
</feature>
<evidence type="ECO:0000259" key="2">
    <source>
        <dbReference type="Pfam" id="PF00241"/>
    </source>
</evidence>
<evidence type="ECO:0000313" key="3">
    <source>
        <dbReference type="EMBL" id="OAA41016.1"/>
    </source>
</evidence>
<dbReference type="AlphaFoldDB" id="A0A167CBV9"/>
<feature type="region of interest" description="Disordered" evidence="1">
    <location>
        <begin position="407"/>
        <end position="484"/>
    </location>
</feature>
<dbReference type="Pfam" id="PF00241">
    <property type="entry name" value="Cofilin_ADF"/>
    <property type="match status" value="1"/>
</dbReference>
<feature type="compositionally biased region" description="Basic and acidic residues" evidence="1">
    <location>
        <begin position="652"/>
        <end position="678"/>
    </location>
</feature>
<feature type="compositionally biased region" description="Acidic residues" evidence="1">
    <location>
        <begin position="693"/>
        <end position="702"/>
    </location>
</feature>
<feature type="compositionally biased region" description="Basic residues" evidence="1">
    <location>
        <begin position="271"/>
        <end position="281"/>
    </location>
</feature>
<dbReference type="Gene3D" id="3.40.20.10">
    <property type="entry name" value="Severin"/>
    <property type="match status" value="1"/>
</dbReference>
<keyword evidence="4" id="KW-1185">Reference proteome</keyword>
<dbReference type="InterPro" id="IPR029006">
    <property type="entry name" value="ADF-H/Gelsolin-like_dom_sf"/>
</dbReference>
<dbReference type="STRING" id="1081105.A0A167CBV9"/>
<name>A0A167CBV9_METRR</name>
<evidence type="ECO:0000313" key="4">
    <source>
        <dbReference type="Proteomes" id="UP000243498"/>
    </source>
</evidence>
<dbReference type="GO" id="GO:0016740">
    <property type="term" value="F:transferase activity"/>
    <property type="evidence" value="ECO:0007669"/>
    <property type="project" value="UniProtKB-KW"/>
</dbReference>
<feature type="region of interest" description="Disordered" evidence="1">
    <location>
        <begin position="237"/>
        <end position="325"/>
    </location>
</feature>
<sequence length="1219" mass="132150">MSLNGLDEPVVVEAHEAAIAEPGGWFLLKYEGRDEVQVLNRGTGGIVEMRNTIAGYDETSPLYGFLKYRRRNVIIKYLPEDCSRIIQARVAVHFNAVCERFSPYDITFEITTATELKDSKLSAACSLHTASCSTSSSTSSLRRRRLMEIAEEEEEEQRATKRQSLQESGGSRPQSPVARQSMTEPVTLDSELASSPANSKFSAPTTAEVPRFVGVDEPPISLETDMYTYGPYPYSKPKVKLGPRPSVDANGRPQTAGNFRPVSAIPAGFKLFRKGSKKGKGREREDSFSQPQDDLAGPDYAVADNPTIDNSSDRPVTSSGFSIDSISLPGLAPKKPIISRERARLMKAVQLREEKKKLNMQPSLEAATADGEEFSGAMGDTTPVRNESVSCLEPYFDKDRRVSLSKDDSGVILETVTPAARTDQSSDLTPVDSHPASPLVGSSDADHSTKASSISESTDETVHAKEEEQSPEIENSRAHGCVGGSLEGATHIARVLSAGEPFCDAEAAVEGGVRGTRGAAENLGEGTNRRATTMADVPQKFEDASAHRVEKRYNGNTGLENPALPLSKFSANGARGLEGRRQALPDSSVRQPDPGNRLADRVVPPGKIDTSHTLNSKVSAQDLVAAAKAASQTTFVPPVTANPETRLSLPPETDHITEITTKEDDNGKAPSPREERQATPRLQVLPIQPKDLDTEEKLEEELQSGTFEEATSASVIETPVTPSFPSSPSKTQDGHAVRTVSNPVRGNLIPPSDVSQSSARSMSSGAAYLHHVTQQQQGGNLVRRSNIGSSISQRIQALQMLSASVGEVPTPPTRERPSSSFVAVNKREPSRSSSVMDRANSFRIQTPPSPERTLEPSPEAGRRNRLERSGSVTNRLSMFESPPGLRSLVVPSASNPRGRPESVSVTARIIRDPDQPAQMGFESFKDLSEYNPLDLIQSPLLVDHRAASPGRDCSAIEPEGEQTAETPELGKSSKSQQSSFSIVKGFMKERRRSTTSDTGNPAFSPTRPDTTLANPAFSPRLSFSSHRSSLSKDRDIVLAPADIVSGDDTKSTNGDKKLSRTGRFMRRLSNLSGSRSKNNSSVISTSMTKGETQEPVQSRPSTTGTPNIVSYLGDVNVQFPDNLLWKRRNLSLDSQGFLTLSALPAQSGRPAQGTRRYHLSEFRAPYIPDVEVQELPNSVVLDFIERSSIQVACEDRVGQLRVLQTLQEAHATRGTTYAL</sequence>
<feature type="compositionally biased region" description="Low complexity" evidence="1">
    <location>
        <begin position="1017"/>
        <end position="1028"/>
    </location>
</feature>
<dbReference type="GO" id="GO:0003779">
    <property type="term" value="F:actin binding"/>
    <property type="evidence" value="ECO:0007669"/>
    <property type="project" value="InterPro"/>
</dbReference>